<keyword evidence="6 9" id="KW-1133">Transmembrane helix</keyword>
<dbReference type="PIRSF" id="PIRSF016661">
    <property type="entry name" value="BioY"/>
    <property type="match status" value="1"/>
</dbReference>
<keyword evidence="5 9" id="KW-0812">Transmembrane</keyword>
<sequence>MERNIAQIALFAAMVAALGVVPPITLGFGVPISAQSMGAMLAGAVLGARAGAAAMGLFLLLVALGLPLLSGGRGGLGVFVSPTAGFALGFLPAAFVTGLVVEHIRLRSAGLRAALGAVIGGIAVLYVFGATGLSMVADKPLSEAFMLAAVFIPGDLLKAAVTGMLVQAVARIRPQTLGWYRVNAGSLRP</sequence>
<dbReference type="GO" id="GO:0005886">
    <property type="term" value="C:plasma membrane"/>
    <property type="evidence" value="ECO:0007669"/>
    <property type="project" value="UniProtKB-SubCell"/>
</dbReference>
<feature type="transmembrane region" description="Helical" evidence="9">
    <location>
        <begin position="113"/>
        <end position="133"/>
    </location>
</feature>
<dbReference type="RefSeq" id="WP_090756183.1">
    <property type="nucleotide sequence ID" value="NZ_FNGE01000010.1"/>
</dbReference>
<keyword evidence="11" id="KW-1185">Reference proteome</keyword>
<feature type="transmembrane region" description="Helical" evidence="9">
    <location>
        <begin position="78"/>
        <end position="101"/>
    </location>
</feature>
<feature type="transmembrane region" description="Helical" evidence="9">
    <location>
        <begin position="6"/>
        <end position="28"/>
    </location>
</feature>
<reference evidence="11" key="1">
    <citation type="submission" date="2016-10" db="EMBL/GenBank/DDBJ databases">
        <authorList>
            <person name="Varghese N."/>
            <person name="Submissions S."/>
        </authorList>
    </citation>
    <scope>NUCLEOTIDE SEQUENCE [LARGE SCALE GENOMIC DNA]</scope>
    <source>
        <strain evidence="11">CGMCC 1.7655</strain>
    </source>
</reference>
<dbReference type="Gene3D" id="1.10.1760.20">
    <property type="match status" value="1"/>
</dbReference>
<keyword evidence="7 8" id="KW-0472">Membrane</keyword>
<evidence type="ECO:0000256" key="4">
    <source>
        <dbReference type="ARBA" id="ARBA00022475"/>
    </source>
</evidence>
<keyword evidence="4 8" id="KW-1003">Cell membrane</keyword>
<evidence type="ECO:0000256" key="9">
    <source>
        <dbReference type="SAM" id="Phobius"/>
    </source>
</evidence>
<dbReference type="OrthoDB" id="9803495at2"/>
<organism evidence="10 11">
    <name type="scientific">Paracoccus chinensis</name>
    <dbReference type="NCBI Taxonomy" id="525640"/>
    <lineage>
        <taxon>Bacteria</taxon>
        <taxon>Pseudomonadati</taxon>
        <taxon>Pseudomonadota</taxon>
        <taxon>Alphaproteobacteria</taxon>
        <taxon>Rhodobacterales</taxon>
        <taxon>Paracoccaceae</taxon>
        <taxon>Paracoccus</taxon>
    </lineage>
</organism>
<comment type="subcellular location">
    <subcellularLocation>
        <location evidence="1 8">Cell membrane</location>
        <topology evidence="1 8">Multi-pass membrane protein</topology>
    </subcellularLocation>
</comment>
<protein>
    <recommendedName>
        <fullName evidence="8">Biotin transporter</fullName>
    </recommendedName>
</protein>
<evidence type="ECO:0000256" key="8">
    <source>
        <dbReference type="PIRNR" id="PIRNR016661"/>
    </source>
</evidence>
<dbReference type="PANTHER" id="PTHR34295">
    <property type="entry name" value="BIOTIN TRANSPORTER BIOY"/>
    <property type="match status" value="1"/>
</dbReference>
<evidence type="ECO:0000256" key="7">
    <source>
        <dbReference type="ARBA" id="ARBA00023136"/>
    </source>
</evidence>
<dbReference type="PANTHER" id="PTHR34295:SF4">
    <property type="entry name" value="BIOTIN TRANSPORTER BIOY-RELATED"/>
    <property type="match status" value="1"/>
</dbReference>
<evidence type="ECO:0000256" key="1">
    <source>
        <dbReference type="ARBA" id="ARBA00004651"/>
    </source>
</evidence>
<dbReference type="STRING" id="525640.SAMN04487971_11033"/>
<evidence type="ECO:0000313" key="11">
    <source>
        <dbReference type="Proteomes" id="UP000199555"/>
    </source>
</evidence>
<proteinExistence type="inferred from homology"/>
<evidence type="ECO:0000256" key="3">
    <source>
        <dbReference type="ARBA" id="ARBA00022448"/>
    </source>
</evidence>
<feature type="transmembrane region" description="Helical" evidence="9">
    <location>
        <begin position="40"/>
        <end position="66"/>
    </location>
</feature>
<name>A0A1G9JTG0_9RHOB</name>
<evidence type="ECO:0000256" key="5">
    <source>
        <dbReference type="ARBA" id="ARBA00022692"/>
    </source>
</evidence>
<keyword evidence="3 8" id="KW-0813">Transport</keyword>
<evidence type="ECO:0000313" key="10">
    <source>
        <dbReference type="EMBL" id="SDL40546.1"/>
    </source>
</evidence>
<evidence type="ECO:0000256" key="2">
    <source>
        <dbReference type="ARBA" id="ARBA00010692"/>
    </source>
</evidence>
<dbReference type="InterPro" id="IPR003784">
    <property type="entry name" value="BioY"/>
</dbReference>
<dbReference type="Pfam" id="PF02632">
    <property type="entry name" value="BioY"/>
    <property type="match status" value="1"/>
</dbReference>
<dbReference type="AlphaFoldDB" id="A0A1G9JTG0"/>
<accession>A0A1G9JTG0</accession>
<dbReference type="Proteomes" id="UP000199555">
    <property type="component" value="Unassembled WGS sequence"/>
</dbReference>
<gene>
    <name evidence="10" type="ORF">SAMN04487971_11033</name>
</gene>
<feature type="transmembrane region" description="Helical" evidence="9">
    <location>
        <begin position="145"/>
        <end position="166"/>
    </location>
</feature>
<comment type="similarity">
    <text evidence="2 8">Belongs to the BioY family.</text>
</comment>
<dbReference type="GO" id="GO:0015225">
    <property type="term" value="F:biotin transmembrane transporter activity"/>
    <property type="evidence" value="ECO:0007669"/>
    <property type="project" value="UniProtKB-UniRule"/>
</dbReference>
<evidence type="ECO:0000256" key="6">
    <source>
        <dbReference type="ARBA" id="ARBA00022989"/>
    </source>
</evidence>
<dbReference type="EMBL" id="FNGE01000010">
    <property type="protein sequence ID" value="SDL40546.1"/>
    <property type="molecule type" value="Genomic_DNA"/>
</dbReference>